<dbReference type="Gene3D" id="3.40.50.150">
    <property type="entry name" value="Vaccinia Virus protein VP39"/>
    <property type="match status" value="1"/>
</dbReference>
<dbReference type="EC" id="2.1.1.201" evidence="4"/>
<keyword evidence="4" id="KW-0831">Ubiquinone biosynthesis</keyword>
<keyword evidence="3 4" id="KW-0949">S-adenosyl-L-methionine</keyword>
<gene>
    <name evidence="4" type="primary">COQ5</name>
    <name evidence="8" type="ORF">C2E21_5853</name>
</gene>
<evidence type="ECO:0000259" key="7">
    <source>
        <dbReference type="Pfam" id="PF04577"/>
    </source>
</evidence>
<feature type="compositionally biased region" description="Gly residues" evidence="6">
    <location>
        <begin position="809"/>
        <end position="819"/>
    </location>
</feature>
<feature type="compositionally biased region" description="Low complexity" evidence="6">
    <location>
        <begin position="820"/>
        <end position="832"/>
    </location>
</feature>
<evidence type="ECO:0000256" key="1">
    <source>
        <dbReference type="ARBA" id="ARBA00022603"/>
    </source>
</evidence>
<dbReference type="PROSITE" id="PS50088">
    <property type="entry name" value="ANK_REPEAT"/>
    <property type="match status" value="1"/>
</dbReference>
<dbReference type="PANTHER" id="PTHR43591">
    <property type="entry name" value="METHYLTRANSFERASE"/>
    <property type="match status" value="1"/>
</dbReference>
<dbReference type="GO" id="GO:0032259">
    <property type="term" value="P:methylation"/>
    <property type="evidence" value="ECO:0007669"/>
    <property type="project" value="UniProtKB-KW"/>
</dbReference>
<dbReference type="HAMAP" id="MF_01813">
    <property type="entry name" value="MenG_UbiE_methyltr"/>
    <property type="match status" value="1"/>
</dbReference>
<proteinExistence type="inferred from homology"/>
<comment type="function">
    <text evidence="4">Methyltransferase required for the conversion of 2-polyprenyl-6-methoxy-1,4-benzoquinol (DDMQH2) to 2-polyprenyl-3-methyl-6-methoxy-1,4-benzoquinol (DMQH2).</text>
</comment>
<evidence type="ECO:0000256" key="6">
    <source>
        <dbReference type="SAM" id="MobiDB-lite"/>
    </source>
</evidence>
<feature type="domain" description="Glycosyltransferase 61 catalytic" evidence="7">
    <location>
        <begin position="954"/>
        <end position="1211"/>
    </location>
</feature>
<keyword evidence="1 4" id="KW-0489">Methyltransferase</keyword>
<feature type="binding site" evidence="4">
    <location>
        <position position="1442"/>
    </location>
    <ligand>
        <name>S-adenosyl-L-methionine</name>
        <dbReference type="ChEBI" id="CHEBI:59789"/>
    </ligand>
</feature>
<comment type="caution">
    <text evidence="4">Lacks conserved residue(s) required for the propagation of feature annotation.</text>
</comment>
<dbReference type="OrthoDB" id="6329284at2759"/>
<comment type="caution">
    <text evidence="8">The sequence shown here is derived from an EMBL/GenBank/DDBJ whole genome shotgun (WGS) entry which is preliminary data.</text>
</comment>
<comment type="subcellular location">
    <subcellularLocation>
        <location evidence="4">Mitochondrion inner membrane</location>
        <topology evidence="4">Peripheral membrane protein</topology>
        <orientation evidence="4">Matrix side</orientation>
    </subcellularLocation>
</comment>
<feature type="binding site" evidence="4">
    <location>
        <position position="1511"/>
    </location>
    <ligand>
        <name>S-adenosyl-L-methionine</name>
        <dbReference type="ChEBI" id="CHEBI:59789"/>
    </ligand>
</feature>
<keyword evidence="5" id="KW-0040">ANK repeat</keyword>
<keyword evidence="4" id="KW-0999">Mitochondrion inner membrane</keyword>
<dbReference type="EMBL" id="LHPG02000011">
    <property type="protein sequence ID" value="PRW45608.1"/>
    <property type="molecule type" value="Genomic_DNA"/>
</dbReference>
<keyword evidence="9" id="KW-1185">Reference proteome</keyword>
<evidence type="ECO:0000256" key="4">
    <source>
        <dbReference type="HAMAP-Rule" id="MF_03191"/>
    </source>
</evidence>
<evidence type="ECO:0000313" key="8">
    <source>
        <dbReference type="EMBL" id="PRW45608.1"/>
    </source>
</evidence>
<dbReference type="PANTHER" id="PTHR43591:SF24">
    <property type="entry name" value="2-METHOXY-6-POLYPRENYL-1,4-BENZOQUINOL METHYLASE, MITOCHONDRIAL"/>
    <property type="match status" value="1"/>
</dbReference>
<keyword evidence="4" id="KW-0472">Membrane</keyword>
<dbReference type="InterPro" id="IPR029063">
    <property type="entry name" value="SAM-dependent_MTases_sf"/>
</dbReference>
<dbReference type="PROSITE" id="PS51608">
    <property type="entry name" value="SAM_MT_UBIE"/>
    <property type="match status" value="1"/>
</dbReference>
<comment type="catalytic activity">
    <reaction evidence="4">
        <text>a 2-methoxy-6-(all-trans-polyprenyl)benzene-1,4-diol + S-adenosyl-L-methionine = a 5-methoxy-2-methyl-3-(all-trans-polyprenyl)benzene-1,4-diol + S-adenosyl-L-homocysteine + H(+)</text>
        <dbReference type="Rhea" id="RHEA:28286"/>
        <dbReference type="Rhea" id="RHEA-COMP:10858"/>
        <dbReference type="Rhea" id="RHEA-COMP:10859"/>
        <dbReference type="ChEBI" id="CHEBI:15378"/>
        <dbReference type="ChEBI" id="CHEBI:57856"/>
        <dbReference type="ChEBI" id="CHEBI:59789"/>
        <dbReference type="ChEBI" id="CHEBI:84166"/>
        <dbReference type="ChEBI" id="CHEBI:84167"/>
        <dbReference type="EC" id="2.1.1.201"/>
    </reaction>
</comment>
<dbReference type="CDD" id="cd02440">
    <property type="entry name" value="AdoMet_MTases"/>
    <property type="match status" value="1"/>
</dbReference>
<evidence type="ECO:0000256" key="5">
    <source>
        <dbReference type="PROSITE-ProRule" id="PRU00023"/>
    </source>
</evidence>
<dbReference type="SUPFAM" id="SSF48403">
    <property type="entry name" value="Ankyrin repeat"/>
    <property type="match status" value="1"/>
</dbReference>
<feature type="compositionally biased region" description="Acidic residues" evidence="6">
    <location>
        <begin position="833"/>
        <end position="865"/>
    </location>
</feature>
<dbReference type="STRING" id="3076.A0A2P6TMP0"/>
<dbReference type="InterPro" id="IPR004033">
    <property type="entry name" value="UbiE/COQ5_MeTrFase"/>
</dbReference>
<sequence length="1669" mass="178627">MSSQAAGRKRKRSEATPAAPTASPLEVVLACLAGNQAALEAALGFERRHGAVQPGCRFPQLAESSVAGCRPLDAAVMSNSPGCIRLLAAVVDLDAPKEAGLDHAGLLAALPRGVAATLPPRLRASFPSRSMALHCALRLHHIEAAEALLESGADPNTLEGPRGQTPLGWLSLFGRAFRLRDRLHPRMEALLHKLLDADPLLHKLLDADPLLPADNPAISLMSFDLAAPMADYLVQTHTAGQRPLSHKQTVALLQLVLWHGHRAAYPRLLAVLRQEGAAPLPPALALALLAATARWGDEAAVQDALALVPPSVLTSPEAAPACLLAHAAMHHQPARLWRASGQPNAAQQRSRVIQQLLDAKVALHIHDVCRVVQEAQPDVLRRLLRIGQPWPDRAATHVEIQDSVIRPTLHMQLLACPVLLNLSMAVNSHLELRRKGGYPLPGYLFQDIMRRLGVAEVLGAAGYKATEEFSGEDEEGPWVFRPLQLSPDRFAVTGSNRLLILALEQPALGPATFARFPRRVREAVRQVLLIAAHGKGVQVEALSAEQLAALVAWRRQQLYARCEATSQQPRGRASDPSYEDNSRVMFWAQQRGWAPKRARQAEQAREPLQPGPSVIAAKLRAFLGAADDNPAMGGPAAGQLAASSTATGGAAAGSGAAGGGDSGLLAAQLPSPEELELLTAGLLSPQALEAQLLGRQRKRKRPGTLRLDPGETIGPATDEVMQLEELEQRLEERLFEGSMPRPALPTTPHPMRRLPPELVLRILQLAAYPLSAWAQPEDFQETAAAAAAPGPGPGTGANGVLALPAPGGEAGGAAGGGPNGAADVAGSASSSSSEDDSSSSSEDESSSSEDESSSSEEANSSDDDEPNKKARVCHLENIFIYQGQVWFVAANASTPVPRMRATYWRFGDDRLDWLQPQVVTPSTLPPGAQAAEVVDLTGRGQEVHLWSTLSVLNYGHFLGEFFPSLHATLCRHLGRCTADNVTGLHIFELFHPPQELLAQHAQQAVQAAKQAKQAGQPGRTAVAPPRLQWPAWMDAATACFAEQPKTYIGDPAIARKVVRVRRALVGVGAECRAHLFCNGDALGLQPISADLVRSYRARMAACLGFSAGAVASLGSHTHTPSSAAPQQPVLPQPLHMLLVNRRYSAGRTILNIEEVHEALQRRFGGIADVQLRQMEGLSLREQAWLWNNASIAIHMHGASLGNYFFLPREAVAAQIVSRPGNASTGNDQMEYTEQLERDLQPATGLTSLSCQVPSMAFTRLRTEEVWAQPEWQGLTAEQKVMILEQGECGRLPNPQLVQHCLRHWLTMGLDVVLPMPQLLQAVDQAVEQLFAKQGAPLPPRDASGAFVAAATAALQTRELSGSASRLDDRDRQERETIDFGFQHVPRDEKQTLVGQVFSSVAGSYDIMNDLMSGGMHRLWKDRLVEKLRPRPGQKHLDVAGGTGDVAFRVLDAMRSGQYAASSSGSWAACGSSSSAASAAQSGAAAAAAAAGGEAASAGTAAAVLPAVTVCDINAAMLAEGRKKAEGRGIGPEGMQWVEGNAEALPFESGVFDSYTVAFGIRNVTDRAAALREAHRVLRPGGRFLCLEFSKVVVPGMQQLYDLYSFNVIPQIGRVVANDAASYQYLVESIRMFPDQETWAGMIEAAGFRGVDYESLTFGVVAIHSGFKLA</sequence>
<dbReference type="NCBIfam" id="TIGR01934">
    <property type="entry name" value="MenG_MenH_UbiE"/>
    <property type="match status" value="1"/>
</dbReference>
<dbReference type="InterPro" id="IPR002110">
    <property type="entry name" value="Ankyrin_rpt"/>
</dbReference>
<dbReference type="GO" id="GO:0008425">
    <property type="term" value="F:2-methoxy-6-polyprenyl-1,4-benzoquinol methyltransferase activity"/>
    <property type="evidence" value="ECO:0007669"/>
    <property type="project" value="UniProtKB-UniRule"/>
</dbReference>
<name>A0A2P6TMP0_CHLSO</name>
<dbReference type="GO" id="GO:0016757">
    <property type="term" value="F:glycosyltransferase activity"/>
    <property type="evidence" value="ECO:0007669"/>
    <property type="project" value="InterPro"/>
</dbReference>
<dbReference type="Proteomes" id="UP000239899">
    <property type="component" value="Unassembled WGS sequence"/>
</dbReference>
<dbReference type="PROSITE" id="PS01184">
    <property type="entry name" value="UBIE_2"/>
    <property type="match status" value="1"/>
</dbReference>
<comment type="pathway">
    <text evidence="4">Cofactor biosynthesis; ubiquinone biosynthesis.</text>
</comment>
<comment type="subunit">
    <text evidence="4">Component of a multi-subunit COQ enzyme complex.</text>
</comment>
<evidence type="ECO:0000313" key="9">
    <source>
        <dbReference type="Proteomes" id="UP000239899"/>
    </source>
</evidence>
<dbReference type="InterPro" id="IPR023576">
    <property type="entry name" value="UbiE/COQ5_MeTrFase_CS"/>
</dbReference>
<dbReference type="SUPFAM" id="SSF53335">
    <property type="entry name" value="S-adenosyl-L-methionine-dependent methyltransferases"/>
    <property type="match status" value="1"/>
</dbReference>
<dbReference type="InterPro" id="IPR049625">
    <property type="entry name" value="Glyco_transf_61_cat"/>
</dbReference>
<comment type="similarity">
    <text evidence="4">Belongs to the class I-like SAM-binding methyltransferase superfamily. MenG/UbiE family.</text>
</comment>
<keyword evidence="4" id="KW-0496">Mitochondrion</keyword>
<feature type="region of interest" description="Disordered" evidence="6">
    <location>
        <begin position="809"/>
        <end position="867"/>
    </location>
</feature>
<feature type="binding site" evidence="4">
    <location>
        <begin position="1540"/>
        <end position="1541"/>
    </location>
    <ligand>
        <name>S-adenosyl-L-methionine</name>
        <dbReference type="ChEBI" id="CHEBI:59789"/>
    </ligand>
</feature>
<reference evidence="8 9" key="1">
    <citation type="journal article" date="2018" name="Plant J.">
        <title>Genome sequences of Chlorella sorokiniana UTEX 1602 and Micractinium conductrix SAG 241.80: implications to maltose excretion by a green alga.</title>
        <authorList>
            <person name="Arriola M.B."/>
            <person name="Velmurugan N."/>
            <person name="Zhang Y."/>
            <person name="Plunkett M.H."/>
            <person name="Hondzo H."/>
            <person name="Barney B.M."/>
        </authorList>
    </citation>
    <scope>NUCLEOTIDE SEQUENCE [LARGE SCALE GENOMIC DNA]</scope>
    <source>
        <strain evidence="9">UTEX 1602</strain>
    </source>
</reference>
<evidence type="ECO:0000256" key="2">
    <source>
        <dbReference type="ARBA" id="ARBA00022679"/>
    </source>
</evidence>
<dbReference type="Pfam" id="PF01209">
    <property type="entry name" value="Ubie_methyltran"/>
    <property type="match status" value="1"/>
</dbReference>
<feature type="repeat" description="ANK" evidence="5">
    <location>
        <begin position="128"/>
        <end position="160"/>
    </location>
</feature>
<evidence type="ECO:0000256" key="3">
    <source>
        <dbReference type="ARBA" id="ARBA00022691"/>
    </source>
</evidence>
<dbReference type="GO" id="GO:0031314">
    <property type="term" value="C:extrinsic component of mitochondrial inner membrane"/>
    <property type="evidence" value="ECO:0007669"/>
    <property type="project" value="UniProtKB-UniRule"/>
</dbReference>
<dbReference type="Pfam" id="PF04577">
    <property type="entry name" value="Glyco_transf_61"/>
    <property type="match status" value="1"/>
</dbReference>
<keyword evidence="2 4" id="KW-0808">Transferase</keyword>
<dbReference type="Gene3D" id="1.25.40.20">
    <property type="entry name" value="Ankyrin repeat-containing domain"/>
    <property type="match status" value="1"/>
</dbReference>
<dbReference type="UniPathway" id="UPA00232"/>
<accession>A0A2P6TMP0</accession>
<protein>
    <recommendedName>
        <fullName evidence="4">2-methoxy-6-polyprenyl-1,4-benzoquinol methylase, mitochondrial</fullName>
        <ecNumber evidence="4">2.1.1.201</ecNumber>
    </recommendedName>
    <alternativeName>
        <fullName evidence="4">Ubiquinone biosynthesis methyltransferase COQ5</fullName>
    </alternativeName>
</protein>
<dbReference type="InterPro" id="IPR036770">
    <property type="entry name" value="Ankyrin_rpt-contain_sf"/>
</dbReference>
<organism evidence="8 9">
    <name type="scientific">Chlorella sorokiniana</name>
    <name type="common">Freshwater green alga</name>
    <dbReference type="NCBI Taxonomy" id="3076"/>
    <lineage>
        <taxon>Eukaryota</taxon>
        <taxon>Viridiplantae</taxon>
        <taxon>Chlorophyta</taxon>
        <taxon>core chlorophytes</taxon>
        <taxon>Trebouxiophyceae</taxon>
        <taxon>Chlorellales</taxon>
        <taxon>Chlorellaceae</taxon>
        <taxon>Chlorella clade</taxon>
        <taxon>Chlorella</taxon>
    </lineage>
</organism>
<dbReference type="PROSITE" id="PS01183">
    <property type="entry name" value="UBIE_1"/>
    <property type="match status" value="1"/>
</dbReference>